<keyword evidence="2" id="KW-0238">DNA-binding</keyword>
<dbReference type="InterPro" id="IPR000524">
    <property type="entry name" value="Tscrpt_reg_HTH_GntR"/>
</dbReference>
<dbReference type="Gene3D" id="1.20.120.530">
    <property type="entry name" value="GntR ligand-binding domain-like"/>
    <property type="match status" value="1"/>
</dbReference>
<feature type="domain" description="HTH gntR-type" evidence="4">
    <location>
        <begin position="23"/>
        <end position="90"/>
    </location>
</feature>
<dbReference type="PROSITE" id="PS50949">
    <property type="entry name" value="HTH_GNTR"/>
    <property type="match status" value="1"/>
</dbReference>
<evidence type="ECO:0000256" key="1">
    <source>
        <dbReference type="ARBA" id="ARBA00023015"/>
    </source>
</evidence>
<dbReference type="InterPro" id="IPR011711">
    <property type="entry name" value="GntR_C"/>
</dbReference>
<evidence type="ECO:0000313" key="5">
    <source>
        <dbReference type="EMBL" id="TQL45075.1"/>
    </source>
</evidence>
<dbReference type="InterPro" id="IPR036388">
    <property type="entry name" value="WH-like_DNA-bd_sf"/>
</dbReference>
<dbReference type="InterPro" id="IPR036390">
    <property type="entry name" value="WH_DNA-bd_sf"/>
</dbReference>
<dbReference type="GO" id="GO:0003700">
    <property type="term" value="F:DNA-binding transcription factor activity"/>
    <property type="evidence" value="ECO:0007669"/>
    <property type="project" value="InterPro"/>
</dbReference>
<dbReference type="CDD" id="cd07377">
    <property type="entry name" value="WHTH_GntR"/>
    <property type="match status" value="1"/>
</dbReference>
<dbReference type="AlphaFoldDB" id="A0A542YAG4"/>
<dbReference type="SUPFAM" id="SSF46785">
    <property type="entry name" value="Winged helix' DNA-binding domain"/>
    <property type="match status" value="1"/>
</dbReference>
<keyword evidence="6" id="KW-1185">Reference proteome</keyword>
<proteinExistence type="predicted"/>
<comment type="caution">
    <text evidence="5">The sequence shown here is derived from an EMBL/GenBank/DDBJ whole genome shotgun (WGS) entry which is preliminary data.</text>
</comment>
<dbReference type="GO" id="GO:0003677">
    <property type="term" value="F:DNA binding"/>
    <property type="evidence" value="ECO:0007669"/>
    <property type="project" value="UniProtKB-KW"/>
</dbReference>
<dbReference type="Pfam" id="PF00392">
    <property type="entry name" value="GntR"/>
    <property type="match status" value="1"/>
</dbReference>
<keyword evidence="1" id="KW-0805">Transcription regulation</keyword>
<name>A0A542YAG4_9MICO</name>
<dbReference type="PANTHER" id="PTHR43537:SF24">
    <property type="entry name" value="GLUCONATE OPERON TRANSCRIPTIONAL REPRESSOR"/>
    <property type="match status" value="1"/>
</dbReference>
<dbReference type="Gene3D" id="1.10.10.10">
    <property type="entry name" value="Winged helix-like DNA-binding domain superfamily/Winged helix DNA-binding domain"/>
    <property type="match status" value="1"/>
</dbReference>
<dbReference type="RefSeq" id="WP_141881590.1">
    <property type="nucleotide sequence ID" value="NZ_VFOM01000003.1"/>
</dbReference>
<dbReference type="PANTHER" id="PTHR43537">
    <property type="entry name" value="TRANSCRIPTIONAL REGULATOR, GNTR FAMILY"/>
    <property type="match status" value="1"/>
</dbReference>
<dbReference type="EMBL" id="VFOM01000003">
    <property type="protein sequence ID" value="TQL45075.1"/>
    <property type="molecule type" value="Genomic_DNA"/>
</dbReference>
<organism evidence="5 6">
    <name type="scientific">Homoserinimonas aerilata</name>
    <dbReference type="NCBI Taxonomy" id="1162970"/>
    <lineage>
        <taxon>Bacteria</taxon>
        <taxon>Bacillati</taxon>
        <taxon>Actinomycetota</taxon>
        <taxon>Actinomycetes</taxon>
        <taxon>Micrococcales</taxon>
        <taxon>Microbacteriaceae</taxon>
        <taxon>Homoserinimonas</taxon>
    </lineage>
</organism>
<evidence type="ECO:0000313" key="6">
    <source>
        <dbReference type="Proteomes" id="UP000317998"/>
    </source>
</evidence>
<accession>A0A542YAG4</accession>
<dbReference type="SUPFAM" id="SSF48008">
    <property type="entry name" value="GntR ligand-binding domain-like"/>
    <property type="match status" value="1"/>
</dbReference>
<reference evidence="5 6" key="1">
    <citation type="submission" date="2019-06" db="EMBL/GenBank/DDBJ databases">
        <title>Sequencing the genomes of 1000 actinobacteria strains.</title>
        <authorList>
            <person name="Klenk H.-P."/>
        </authorList>
    </citation>
    <scope>NUCLEOTIDE SEQUENCE [LARGE SCALE GENOMIC DNA]</scope>
    <source>
        <strain evidence="5 6">DSM 26477</strain>
    </source>
</reference>
<gene>
    <name evidence="5" type="ORF">FB562_2488</name>
</gene>
<evidence type="ECO:0000256" key="3">
    <source>
        <dbReference type="ARBA" id="ARBA00023163"/>
    </source>
</evidence>
<protein>
    <submittedName>
        <fullName evidence="5">GntR family transcriptional regulator</fullName>
    </submittedName>
</protein>
<dbReference type="OrthoDB" id="8680240at2"/>
<dbReference type="Pfam" id="PF07729">
    <property type="entry name" value="FCD"/>
    <property type="match status" value="1"/>
</dbReference>
<dbReference type="Proteomes" id="UP000317998">
    <property type="component" value="Unassembled WGS sequence"/>
</dbReference>
<evidence type="ECO:0000259" key="4">
    <source>
        <dbReference type="PROSITE" id="PS50949"/>
    </source>
</evidence>
<dbReference type="InterPro" id="IPR008920">
    <property type="entry name" value="TF_FadR/GntR_C"/>
</dbReference>
<sequence length="249" mass="26510">MNIDLAPGVAAGLAPELVTGRRVSSTDLIHEKLRTGIVSGELAAGSRHSIYQLAERFGVSRTPVRDAVLRLADAGMLTIERNRGVVIRGLGVEEIRSVFELRLLLEVPAAAAAARAHPPALLAALGGCLAGLDEAAAASDSLAFSAHDRRLHRLILEASGNARLVDMVESLRDSTQVRGVSTMQRSRSLRQVEGEHVPIVEAIREGDADAAARLMREHLVETGRLLMRQVAASSGEAVPQEWPPALVAP</sequence>
<dbReference type="SMART" id="SM00345">
    <property type="entry name" value="HTH_GNTR"/>
    <property type="match status" value="1"/>
</dbReference>
<dbReference type="SMART" id="SM00895">
    <property type="entry name" value="FCD"/>
    <property type="match status" value="1"/>
</dbReference>
<evidence type="ECO:0000256" key="2">
    <source>
        <dbReference type="ARBA" id="ARBA00023125"/>
    </source>
</evidence>
<keyword evidence="3" id="KW-0804">Transcription</keyword>